<name>A0A7N6B9L3_ANATE</name>
<dbReference type="Proteomes" id="UP000265040">
    <property type="component" value="Chromosome 13"/>
</dbReference>
<feature type="compositionally biased region" description="Basic and acidic residues" evidence="1">
    <location>
        <begin position="59"/>
        <end position="81"/>
    </location>
</feature>
<feature type="region of interest" description="Disordered" evidence="1">
    <location>
        <begin position="59"/>
        <end position="89"/>
    </location>
</feature>
<evidence type="ECO:0000313" key="3">
    <source>
        <dbReference type="Proteomes" id="UP000265040"/>
    </source>
</evidence>
<evidence type="ECO:0000313" key="2">
    <source>
        <dbReference type="Ensembl" id="ENSATEP00000059212.1"/>
    </source>
</evidence>
<accession>A0A7N6B9L3</accession>
<keyword evidence="3" id="KW-1185">Reference proteome</keyword>
<protein>
    <submittedName>
        <fullName evidence="2">Uncharacterized protein</fullName>
    </submittedName>
</protein>
<dbReference type="InParanoid" id="A0A7N6B9L3"/>
<organism evidence="2 3">
    <name type="scientific">Anabas testudineus</name>
    <name type="common">Climbing perch</name>
    <name type="synonym">Anthias testudineus</name>
    <dbReference type="NCBI Taxonomy" id="64144"/>
    <lineage>
        <taxon>Eukaryota</taxon>
        <taxon>Metazoa</taxon>
        <taxon>Chordata</taxon>
        <taxon>Craniata</taxon>
        <taxon>Vertebrata</taxon>
        <taxon>Euteleostomi</taxon>
        <taxon>Actinopterygii</taxon>
        <taxon>Neopterygii</taxon>
        <taxon>Teleostei</taxon>
        <taxon>Neoteleostei</taxon>
        <taxon>Acanthomorphata</taxon>
        <taxon>Anabantaria</taxon>
        <taxon>Anabantiformes</taxon>
        <taxon>Anabantoidei</taxon>
        <taxon>Anabantidae</taxon>
        <taxon>Anabas</taxon>
    </lineage>
</organism>
<dbReference type="AlphaFoldDB" id="A0A7N6B9L3"/>
<dbReference type="OrthoDB" id="343114at2759"/>
<proteinExistence type="predicted"/>
<sequence length="116" mass="13603">MPLLEHDPFKNKTHPYNVGCVRIYWVSSKSAANGVFHQTHFYVSRAHLPEALRQQLLAYEREKERDREKDKEKDEKRERGGHSYPSILEQQILTLDREMLDKLSATYNEAEEGEGS</sequence>
<reference evidence="2" key="1">
    <citation type="submission" date="2021-04" db="EMBL/GenBank/DDBJ databases">
        <authorList>
            <consortium name="Wellcome Sanger Institute Data Sharing"/>
        </authorList>
    </citation>
    <scope>NUCLEOTIDE SEQUENCE [LARGE SCALE GENOMIC DNA]</scope>
</reference>
<evidence type="ECO:0000256" key="1">
    <source>
        <dbReference type="SAM" id="MobiDB-lite"/>
    </source>
</evidence>
<reference evidence="2" key="3">
    <citation type="submission" date="2025-09" db="UniProtKB">
        <authorList>
            <consortium name="Ensembl"/>
        </authorList>
    </citation>
    <scope>IDENTIFICATION</scope>
</reference>
<dbReference type="Ensembl" id="ENSATET00000048683.1">
    <property type="protein sequence ID" value="ENSATEP00000059212.1"/>
    <property type="gene ID" value="ENSATEG00000029213.1"/>
</dbReference>
<reference evidence="2" key="2">
    <citation type="submission" date="2025-08" db="UniProtKB">
        <authorList>
            <consortium name="Ensembl"/>
        </authorList>
    </citation>
    <scope>IDENTIFICATION</scope>
</reference>